<comment type="cofactor">
    <cofactor evidence="1">
        <name>Cu(2+)</name>
        <dbReference type="ChEBI" id="CHEBI:29036"/>
    </cofactor>
</comment>
<evidence type="ECO:0000256" key="2">
    <source>
        <dbReference type="ARBA" id="ARBA00022723"/>
    </source>
</evidence>
<keyword evidence="10" id="KW-1185">Reference proteome</keyword>
<keyword evidence="7" id="KW-0732">Signal</keyword>
<evidence type="ECO:0000256" key="5">
    <source>
        <dbReference type="ARBA" id="ARBA00023180"/>
    </source>
</evidence>
<comment type="similarity">
    <text evidence="6">Belongs to the polysaccharide monooxygenase AA13 family.</text>
</comment>
<dbReference type="OrthoDB" id="120613at2759"/>
<comment type="caution">
    <text evidence="9">The sequence shown here is derived from an EMBL/GenBank/DDBJ whole genome shotgun (WGS) entry which is preliminary data.</text>
</comment>
<feature type="chain" id="PRO_5035938590" description="Chitin-binding type-4 domain-containing protein" evidence="7">
    <location>
        <begin position="20"/>
        <end position="217"/>
    </location>
</feature>
<evidence type="ECO:0000256" key="3">
    <source>
        <dbReference type="ARBA" id="ARBA00023008"/>
    </source>
</evidence>
<keyword evidence="5" id="KW-0325">Glycoprotein</keyword>
<accession>A0A8T9CHL0</accession>
<evidence type="ECO:0000313" key="10">
    <source>
        <dbReference type="Proteomes" id="UP000469558"/>
    </source>
</evidence>
<dbReference type="EMBL" id="QGMK01000066">
    <property type="protein sequence ID" value="TVY84652.1"/>
    <property type="molecule type" value="Genomic_DNA"/>
</dbReference>
<keyword evidence="2" id="KW-0479">Metal-binding</keyword>
<dbReference type="PANTHER" id="PTHR36575">
    <property type="entry name" value="BINDING PROTEIN, PUTATIVE (AFU_ORTHOLOGUE AFUA_1G14430)-RELATED"/>
    <property type="match status" value="1"/>
</dbReference>
<dbReference type="InterPro" id="IPR052282">
    <property type="entry name" value="Starch-active_LPMO"/>
</dbReference>
<organism evidence="9 10">
    <name type="scientific">Lachnellula suecica</name>
    <dbReference type="NCBI Taxonomy" id="602035"/>
    <lineage>
        <taxon>Eukaryota</taxon>
        <taxon>Fungi</taxon>
        <taxon>Dikarya</taxon>
        <taxon>Ascomycota</taxon>
        <taxon>Pezizomycotina</taxon>
        <taxon>Leotiomycetes</taxon>
        <taxon>Helotiales</taxon>
        <taxon>Lachnaceae</taxon>
        <taxon>Lachnellula</taxon>
    </lineage>
</organism>
<dbReference type="InterPro" id="IPR004302">
    <property type="entry name" value="Cellulose/chitin-bd_N"/>
</dbReference>
<sequence length="217" mass="23022">MHFLSNLVAIAALATTALSHGIITSPYPRAIGAASLAACGPTVQANIKGDNTSHVEGLPEAAATDKAYNATACNLWLCRGLQGADNAAHVQNYTAGQKVSIAVNLRIKHYGTANVSIVDTKSNSVVGKQLYYWSDYADERVSVTPANQTNFDIVIPDLGGKCATAGACVIQWWWYGVGAKQTYESCIDFTQPATPVTAGKSWKPRGSLPSLWEGAMM</sequence>
<evidence type="ECO:0000259" key="8">
    <source>
        <dbReference type="Pfam" id="PF03067"/>
    </source>
</evidence>
<feature type="signal peptide" evidence="7">
    <location>
        <begin position="1"/>
        <end position="19"/>
    </location>
</feature>
<evidence type="ECO:0000256" key="1">
    <source>
        <dbReference type="ARBA" id="ARBA00001973"/>
    </source>
</evidence>
<evidence type="ECO:0000313" key="9">
    <source>
        <dbReference type="EMBL" id="TVY84652.1"/>
    </source>
</evidence>
<keyword evidence="3" id="KW-0186">Copper</keyword>
<reference evidence="9 10" key="1">
    <citation type="submission" date="2018-05" db="EMBL/GenBank/DDBJ databases">
        <title>Genome sequencing and assembly of the regulated plant pathogen Lachnellula willkommii and related sister species for the development of diagnostic species identification markers.</title>
        <authorList>
            <person name="Giroux E."/>
            <person name="Bilodeau G."/>
        </authorList>
    </citation>
    <scope>NUCLEOTIDE SEQUENCE [LARGE SCALE GENOMIC DNA]</scope>
    <source>
        <strain evidence="9 10">CBS 268.59</strain>
    </source>
</reference>
<dbReference type="Proteomes" id="UP000469558">
    <property type="component" value="Unassembled WGS sequence"/>
</dbReference>
<protein>
    <recommendedName>
        <fullName evidence="8">Chitin-binding type-4 domain-containing protein</fullName>
    </recommendedName>
</protein>
<name>A0A8T9CHL0_9HELO</name>
<keyword evidence="4" id="KW-1015">Disulfide bond</keyword>
<feature type="domain" description="Chitin-binding type-4" evidence="8">
    <location>
        <begin position="20"/>
        <end position="189"/>
    </location>
</feature>
<dbReference type="PANTHER" id="PTHR36575:SF2">
    <property type="entry name" value="CHITIN-BINDING TYPE-4 DOMAIN-CONTAINING PROTEIN-RELATED"/>
    <property type="match status" value="1"/>
</dbReference>
<gene>
    <name evidence="9" type="ORF">LSUE1_G000519</name>
</gene>
<proteinExistence type="inferred from homology"/>
<dbReference type="AlphaFoldDB" id="A0A8T9CHL0"/>
<evidence type="ECO:0000256" key="7">
    <source>
        <dbReference type="SAM" id="SignalP"/>
    </source>
</evidence>
<dbReference type="GO" id="GO:0046872">
    <property type="term" value="F:metal ion binding"/>
    <property type="evidence" value="ECO:0007669"/>
    <property type="project" value="UniProtKB-KW"/>
</dbReference>
<evidence type="ECO:0000256" key="4">
    <source>
        <dbReference type="ARBA" id="ARBA00023157"/>
    </source>
</evidence>
<dbReference type="Pfam" id="PF03067">
    <property type="entry name" value="LPMO_10"/>
    <property type="match status" value="1"/>
</dbReference>
<dbReference type="Gene3D" id="2.70.50.70">
    <property type="match status" value="1"/>
</dbReference>
<evidence type="ECO:0000256" key="6">
    <source>
        <dbReference type="ARBA" id="ARBA00034311"/>
    </source>
</evidence>